<feature type="region of interest" description="Disordered" evidence="7">
    <location>
        <begin position="134"/>
        <end position="157"/>
    </location>
</feature>
<dbReference type="GO" id="GO:0006364">
    <property type="term" value="P:rRNA processing"/>
    <property type="evidence" value="ECO:0007669"/>
    <property type="project" value="TreeGrafter"/>
</dbReference>
<dbReference type="GO" id="GO:0000027">
    <property type="term" value="P:ribosomal large subunit assembly"/>
    <property type="evidence" value="ECO:0007669"/>
    <property type="project" value="TreeGrafter"/>
</dbReference>
<evidence type="ECO:0000256" key="1">
    <source>
        <dbReference type="ARBA" id="ARBA00004604"/>
    </source>
</evidence>
<evidence type="ECO:0000256" key="7">
    <source>
        <dbReference type="SAM" id="MobiDB-lite"/>
    </source>
</evidence>
<dbReference type="InterPro" id="IPR011687">
    <property type="entry name" value="Nop53/GLTSCR2"/>
</dbReference>
<organism evidence="8 9">
    <name type="scientific">Ensete ventricosum</name>
    <name type="common">Abyssinian banana</name>
    <name type="synonym">Musa ensete</name>
    <dbReference type="NCBI Taxonomy" id="4639"/>
    <lineage>
        <taxon>Eukaryota</taxon>
        <taxon>Viridiplantae</taxon>
        <taxon>Streptophyta</taxon>
        <taxon>Embryophyta</taxon>
        <taxon>Tracheophyta</taxon>
        <taxon>Spermatophyta</taxon>
        <taxon>Magnoliopsida</taxon>
        <taxon>Liliopsida</taxon>
        <taxon>Zingiberales</taxon>
        <taxon>Musaceae</taxon>
        <taxon>Ensete</taxon>
    </lineage>
</organism>
<reference evidence="8 9" key="1">
    <citation type="journal article" date="2014" name="Agronomy (Basel)">
        <title>A Draft Genome Sequence for Ensete ventricosum, the Drought-Tolerant Tree Against Hunger.</title>
        <authorList>
            <person name="Harrison J."/>
            <person name="Moore K.A."/>
            <person name="Paszkiewicz K."/>
            <person name="Jones T."/>
            <person name="Grant M."/>
            <person name="Ambacheew D."/>
            <person name="Muzemil S."/>
            <person name="Studholme D.J."/>
        </authorList>
    </citation>
    <scope>NUCLEOTIDE SEQUENCE [LARGE SCALE GENOMIC DNA]</scope>
</reference>
<protein>
    <recommendedName>
        <fullName evidence="4">Ribosome biogenesis protein NOP53</fullName>
    </recommendedName>
</protein>
<evidence type="ECO:0000256" key="5">
    <source>
        <dbReference type="ARBA" id="ARBA00022517"/>
    </source>
</evidence>
<dbReference type="Proteomes" id="UP000287651">
    <property type="component" value="Unassembled WGS sequence"/>
</dbReference>
<evidence type="ECO:0000256" key="4">
    <source>
        <dbReference type="ARBA" id="ARBA00018339"/>
    </source>
</evidence>
<feature type="compositionally biased region" description="Basic and acidic residues" evidence="7">
    <location>
        <begin position="141"/>
        <end position="157"/>
    </location>
</feature>
<dbReference type="PANTHER" id="PTHR14211:SF7">
    <property type="entry name" value="RIBOSOME BIOGENESIS PROTEIN NOP53"/>
    <property type="match status" value="1"/>
</dbReference>
<evidence type="ECO:0000313" key="8">
    <source>
        <dbReference type="EMBL" id="RRT65255.1"/>
    </source>
</evidence>
<gene>
    <name evidence="8" type="ORF">B296_00041192</name>
</gene>
<dbReference type="Pfam" id="PF07767">
    <property type="entry name" value="Nop53"/>
    <property type="match status" value="1"/>
</dbReference>
<name>A0A426ZMV2_ENSVE</name>
<keyword evidence="6" id="KW-0539">Nucleus</keyword>
<evidence type="ECO:0000256" key="6">
    <source>
        <dbReference type="ARBA" id="ARBA00023242"/>
    </source>
</evidence>
<dbReference type="EMBL" id="AMZH03005877">
    <property type="protein sequence ID" value="RRT65255.1"/>
    <property type="molecule type" value="Genomic_DNA"/>
</dbReference>
<proteinExistence type="inferred from homology"/>
<dbReference type="AlphaFoldDB" id="A0A426ZMV2"/>
<dbReference type="GO" id="GO:0005730">
    <property type="term" value="C:nucleolus"/>
    <property type="evidence" value="ECO:0007669"/>
    <property type="project" value="UniProtKB-SubCell"/>
</dbReference>
<comment type="similarity">
    <text evidence="3">Belongs to the NOP53 family.</text>
</comment>
<dbReference type="PANTHER" id="PTHR14211">
    <property type="entry name" value="GLIOMA SUPPRESSOR CANDIDATE REGION GENE 2"/>
    <property type="match status" value="1"/>
</dbReference>
<comment type="subcellular location">
    <subcellularLocation>
        <location evidence="1">Nucleus</location>
        <location evidence="1">Nucleolus</location>
    </subcellularLocation>
    <subcellularLocation>
        <location evidence="2">Nucleus</location>
        <location evidence="2">Nucleoplasm</location>
    </subcellularLocation>
</comment>
<evidence type="ECO:0000256" key="2">
    <source>
        <dbReference type="ARBA" id="ARBA00004642"/>
    </source>
</evidence>
<dbReference type="GO" id="GO:0005654">
    <property type="term" value="C:nucleoplasm"/>
    <property type="evidence" value="ECO:0007669"/>
    <property type="project" value="UniProtKB-SubCell"/>
</dbReference>
<accession>A0A426ZMV2</accession>
<evidence type="ECO:0000313" key="9">
    <source>
        <dbReference type="Proteomes" id="UP000287651"/>
    </source>
</evidence>
<dbReference type="GO" id="GO:0008097">
    <property type="term" value="F:5S rRNA binding"/>
    <property type="evidence" value="ECO:0007669"/>
    <property type="project" value="TreeGrafter"/>
</dbReference>
<sequence>MGKAAKGSRKGKKAWRANISTEDIDDYFEKSTKDALTGHAATIASLPSDSLFYLDTKSNAVSSHIRCSLNENEYFKTLSAIVFGGYSYIENFVAATEIPAKRKIEKHKEKILHYESLLQKNPFVQAIPSSTLKKLKRERKKVNTEKPQAQKDPKVCN</sequence>
<keyword evidence="5" id="KW-0690">Ribosome biogenesis</keyword>
<evidence type="ECO:0000256" key="3">
    <source>
        <dbReference type="ARBA" id="ARBA00008838"/>
    </source>
</evidence>
<comment type="caution">
    <text evidence="8">The sequence shown here is derived from an EMBL/GenBank/DDBJ whole genome shotgun (WGS) entry which is preliminary data.</text>
</comment>